<accession>A0A4C1WMK9</accession>
<proteinExistence type="predicted"/>
<dbReference type="Proteomes" id="UP000299102">
    <property type="component" value="Unassembled WGS sequence"/>
</dbReference>
<dbReference type="EMBL" id="BGZK01000580">
    <property type="protein sequence ID" value="GBP51357.1"/>
    <property type="molecule type" value="Genomic_DNA"/>
</dbReference>
<protein>
    <submittedName>
        <fullName evidence="1">Uncharacterized protein</fullName>
    </submittedName>
</protein>
<gene>
    <name evidence="1" type="ORF">EVAR_38751_1</name>
</gene>
<keyword evidence="2" id="KW-1185">Reference proteome</keyword>
<comment type="caution">
    <text evidence="1">The sequence shown here is derived from an EMBL/GenBank/DDBJ whole genome shotgun (WGS) entry which is preliminary data.</text>
</comment>
<organism evidence="1 2">
    <name type="scientific">Eumeta variegata</name>
    <name type="common">Bagworm moth</name>
    <name type="synonym">Eumeta japonica</name>
    <dbReference type="NCBI Taxonomy" id="151549"/>
    <lineage>
        <taxon>Eukaryota</taxon>
        <taxon>Metazoa</taxon>
        <taxon>Ecdysozoa</taxon>
        <taxon>Arthropoda</taxon>
        <taxon>Hexapoda</taxon>
        <taxon>Insecta</taxon>
        <taxon>Pterygota</taxon>
        <taxon>Neoptera</taxon>
        <taxon>Endopterygota</taxon>
        <taxon>Lepidoptera</taxon>
        <taxon>Glossata</taxon>
        <taxon>Ditrysia</taxon>
        <taxon>Tineoidea</taxon>
        <taxon>Psychidae</taxon>
        <taxon>Oiketicinae</taxon>
        <taxon>Eumeta</taxon>
    </lineage>
</organism>
<sequence>MGVGQLTRNIRKWIPKSRNAFHGRVIFSNELSNNIPWYPNIPWVEEKKLILTLLVGKSILTSPRRPPCPYAPDAVAAGLPPPPSIIQKHAVATPTRGRLRAVHTPHLVFSYSIGEAMIVSAYVYPSRADAVNERQSCRETPGRHARPPEKADQNLNHVLRSLKFPTRVRPAWKLRSSN</sequence>
<name>A0A4C1WMK9_EUMVA</name>
<evidence type="ECO:0000313" key="1">
    <source>
        <dbReference type="EMBL" id="GBP51357.1"/>
    </source>
</evidence>
<dbReference type="AlphaFoldDB" id="A0A4C1WMK9"/>
<reference evidence="1 2" key="1">
    <citation type="journal article" date="2019" name="Commun. Biol.">
        <title>The bagworm genome reveals a unique fibroin gene that provides high tensile strength.</title>
        <authorList>
            <person name="Kono N."/>
            <person name="Nakamura H."/>
            <person name="Ohtoshi R."/>
            <person name="Tomita M."/>
            <person name="Numata K."/>
            <person name="Arakawa K."/>
        </authorList>
    </citation>
    <scope>NUCLEOTIDE SEQUENCE [LARGE SCALE GENOMIC DNA]</scope>
</reference>
<evidence type="ECO:0000313" key="2">
    <source>
        <dbReference type="Proteomes" id="UP000299102"/>
    </source>
</evidence>